<evidence type="ECO:0000256" key="4">
    <source>
        <dbReference type="ARBA" id="ARBA00023136"/>
    </source>
</evidence>
<dbReference type="Pfam" id="PF16880">
    <property type="entry name" value="EHD_N"/>
    <property type="match status" value="1"/>
</dbReference>
<evidence type="ECO:0000256" key="5">
    <source>
        <dbReference type="ARBA" id="ARBA00023180"/>
    </source>
</evidence>
<dbReference type="FunFam" id="3.40.50.300:FF:000635">
    <property type="entry name" value="Sarcalumenin, putative"/>
    <property type="match status" value="1"/>
</dbReference>
<comment type="subcellular location">
    <subcellularLocation>
        <location evidence="1">Sarcoplasmic reticulum lumen</location>
    </subcellularLocation>
    <subcellularLocation>
        <location evidence="6">Sarcoplasmic reticulum membrane</location>
        <topology evidence="6">Peripheral membrane protein</topology>
    </subcellularLocation>
</comment>
<dbReference type="InterPro" id="IPR027417">
    <property type="entry name" value="P-loop_NTPase"/>
</dbReference>
<feature type="signal peptide" evidence="8">
    <location>
        <begin position="1"/>
        <end position="32"/>
    </location>
</feature>
<protein>
    <recommendedName>
        <fullName evidence="7">Sarcalumenin</fullName>
    </recommendedName>
</protein>
<dbReference type="HOGENOM" id="CLU_017595_4_1_1"/>
<evidence type="ECO:0000256" key="3">
    <source>
        <dbReference type="ARBA" id="ARBA00022951"/>
    </source>
</evidence>
<keyword evidence="2 8" id="KW-0732">Signal</keyword>
<dbReference type="Gene3D" id="3.40.50.300">
    <property type="entry name" value="P-loop containing nucleotide triphosphate hydrolases"/>
    <property type="match status" value="1"/>
</dbReference>
<dbReference type="CDD" id="cd09913">
    <property type="entry name" value="EHD"/>
    <property type="match status" value="1"/>
</dbReference>
<evidence type="ECO:0000256" key="2">
    <source>
        <dbReference type="ARBA" id="ARBA00022729"/>
    </source>
</evidence>
<dbReference type="PROSITE" id="PS51718">
    <property type="entry name" value="G_DYNAMIN_2"/>
    <property type="match status" value="1"/>
</dbReference>
<dbReference type="InterPro" id="IPR045063">
    <property type="entry name" value="Dynamin_N"/>
</dbReference>
<dbReference type="PANTHER" id="PTHR43681:SF1">
    <property type="entry name" value="SARCALUMENIN"/>
    <property type="match status" value="1"/>
</dbReference>
<dbReference type="Pfam" id="PF00350">
    <property type="entry name" value="Dynamin_N"/>
    <property type="match status" value="1"/>
</dbReference>
<evidence type="ECO:0000256" key="8">
    <source>
        <dbReference type="SAM" id="SignalP"/>
    </source>
</evidence>
<feature type="chain" id="PRO_5004589921" description="Sarcalumenin" evidence="8">
    <location>
        <begin position="33"/>
        <end position="515"/>
    </location>
</feature>
<dbReference type="eggNOG" id="KOG1954">
    <property type="taxonomic scope" value="Eukaryota"/>
</dbReference>
<reference evidence="10" key="2">
    <citation type="submission" date="2015-02" db="UniProtKB">
        <authorList>
            <consortium name="EnsemblMetazoa"/>
        </authorList>
    </citation>
    <scope>IDENTIFICATION</scope>
</reference>
<evidence type="ECO:0000256" key="7">
    <source>
        <dbReference type="ARBA" id="ARBA00074933"/>
    </source>
</evidence>
<sequence>MASLAVNGCQTNRLPLFLTCLILWICTGLILTEETENGKKEAKSEEPLVFSQRSRDHIATTLRLDNDGDASDHNFLTGTLKKLSSIYNNAIKPIETVYKFNDMNKNIVNGEVEPMTNTSTLTPTDLNPDGEIFAMPRILFVGPWSTGKSSMINYILGIESTPMALASGAQPTTSDFTVLRYGEDYKTIEGMVLAVDGSYSSLEKFGQAFIERFQGVRMPNKLLERVTIIDTPGIIENRKQQERGYPFNDVCKWFIERADLIFVVFDPTKLDVGIELETLFNQLKTHEAKVRIILNKADSVTPQELMRVYGALFWSLAPFINVTEPPRIYTGTFWSREFKTAVNSDLFLAEEVSLFNDLYDVIANRLENKIALIRQHAILVRNHALVVDRYIAALKEHKSIFRDNREIVEDILVNPSKYRIYESVLTHGHVSRHDLVAPDIYKSFFNIHLIDSFQPLASQCGFFSKCLLDKIDNAINVDLPQLLNDVKKTYETCSIEGGTTVCSNVRHEKNKYKKP</sequence>
<name>T1INK2_STRMM</name>
<dbReference type="SUPFAM" id="SSF52540">
    <property type="entry name" value="P-loop containing nucleoside triphosphate hydrolases"/>
    <property type="match status" value="1"/>
</dbReference>
<dbReference type="GO" id="GO:0005525">
    <property type="term" value="F:GTP binding"/>
    <property type="evidence" value="ECO:0007669"/>
    <property type="project" value="InterPro"/>
</dbReference>
<dbReference type="Gene3D" id="1.10.268.20">
    <property type="match status" value="1"/>
</dbReference>
<dbReference type="GO" id="GO:0033017">
    <property type="term" value="C:sarcoplasmic reticulum membrane"/>
    <property type="evidence" value="ECO:0007669"/>
    <property type="project" value="UniProtKB-SubCell"/>
</dbReference>
<dbReference type="PhylomeDB" id="T1INK2"/>
<proteinExistence type="predicted"/>
<dbReference type="InterPro" id="IPR030381">
    <property type="entry name" value="G_DYNAMIN_dom"/>
</dbReference>
<evidence type="ECO:0000313" key="10">
    <source>
        <dbReference type="EnsemblMetazoa" id="SMAR002581-PA"/>
    </source>
</evidence>
<dbReference type="InterPro" id="IPR051943">
    <property type="entry name" value="TRAFAC_Dynamin-like_GTPase"/>
</dbReference>
<keyword evidence="11" id="KW-1185">Reference proteome</keyword>
<dbReference type="AlphaFoldDB" id="T1INK2"/>
<evidence type="ECO:0000256" key="6">
    <source>
        <dbReference type="ARBA" id="ARBA00060448"/>
    </source>
</evidence>
<dbReference type="OMA" id="HAILVRN"/>
<evidence type="ECO:0000259" key="9">
    <source>
        <dbReference type="PROSITE" id="PS51718"/>
    </source>
</evidence>
<evidence type="ECO:0000313" key="11">
    <source>
        <dbReference type="Proteomes" id="UP000014500"/>
    </source>
</evidence>
<dbReference type="InterPro" id="IPR031692">
    <property type="entry name" value="EHD_N"/>
</dbReference>
<dbReference type="STRING" id="126957.T1INK2"/>
<dbReference type="EMBL" id="JH431180">
    <property type="status" value="NOT_ANNOTATED_CDS"/>
    <property type="molecule type" value="Genomic_DNA"/>
</dbReference>
<dbReference type="EnsemblMetazoa" id="SMAR002581-RA">
    <property type="protein sequence ID" value="SMAR002581-PA"/>
    <property type="gene ID" value="SMAR002581"/>
</dbReference>
<feature type="domain" description="Dynamin-type G" evidence="9">
    <location>
        <begin position="132"/>
        <end position="371"/>
    </location>
</feature>
<keyword evidence="5" id="KW-0325">Glycoprotein</keyword>
<keyword evidence="3" id="KW-0703">Sarcoplasmic reticulum</keyword>
<dbReference type="GO" id="GO:0033018">
    <property type="term" value="C:sarcoplasmic reticulum lumen"/>
    <property type="evidence" value="ECO:0007669"/>
    <property type="project" value="UniProtKB-SubCell"/>
</dbReference>
<dbReference type="PANTHER" id="PTHR43681">
    <property type="entry name" value="TRANSMEMBRANE GTPASE FZO"/>
    <property type="match status" value="1"/>
</dbReference>
<organism evidence="10 11">
    <name type="scientific">Strigamia maritima</name>
    <name type="common">European centipede</name>
    <name type="synonym">Geophilus maritimus</name>
    <dbReference type="NCBI Taxonomy" id="126957"/>
    <lineage>
        <taxon>Eukaryota</taxon>
        <taxon>Metazoa</taxon>
        <taxon>Ecdysozoa</taxon>
        <taxon>Arthropoda</taxon>
        <taxon>Myriapoda</taxon>
        <taxon>Chilopoda</taxon>
        <taxon>Pleurostigmophora</taxon>
        <taxon>Geophilomorpha</taxon>
        <taxon>Linotaeniidae</taxon>
        <taxon>Strigamia</taxon>
    </lineage>
</organism>
<keyword evidence="4" id="KW-0472">Membrane</keyword>
<evidence type="ECO:0000256" key="1">
    <source>
        <dbReference type="ARBA" id="ARBA00004564"/>
    </source>
</evidence>
<reference evidence="11" key="1">
    <citation type="submission" date="2011-05" db="EMBL/GenBank/DDBJ databases">
        <authorList>
            <person name="Richards S.R."/>
            <person name="Qu J."/>
            <person name="Jiang H."/>
            <person name="Jhangiani S.N."/>
            <person name="Agravi P."/>
            <person name="Goodspeed R."/>
            <person name="Gross S."/>
            <person name="Mandapat C."/>
            <person name="Jackson L."/>
            <person name="Mathew T."/>
            <person name="Pu L."/>
            <person name="Thornton R."/>
            <person name="Saada N."/>
            <person name="Wilczek-Boney K.B."/>
            <person name="Lee S."/>
            <person name="Kovar C."/>
            <person name="Wu Y."/>
            <person name="Scherer S.E."/>
            <person name="Worley K.C."/>
            <person name="Muzny D.M."/>
            <person name="Gibbs R."/>
        </authorList>
    </citation>
    <scope>NUCLEOTIDE SEQUENCE</scope>
    <source>
        <strain evidence="11">Brora</strain>
    </source>
</reference>
<dbReference type="Proteomes" id="UP000014500">
    <property type="component" value="Unassembled WGS sequence"/>
</dbReference>
<accession>T1INK2</accession>